<dbReference type="AlphaFoldDB" id="K1U226"/>
<proteinExistence type="predicted"/>
<dbReference type="PANTHER" id="PTHR11061:SF30">
    <property type="entry name" value="TRNA (URACIL(54)-C(5))-METHYLTRANSFERASE"/>
    <property type="match status" value="1"/>
</dbReference>
<dbReference type="Gene3D" id="2.40.50.1070">
    <property type="match status" value="1"/>
</dbReference>
<dbReference type="PROSITE" id="PS51687">
    <property type="entry name" value="SAM_MT_RNA_M5U"/>
    <property type="match status" value="1"/>
</dbReference>
<sequence>GRLLEVTEKSPLETGRTCSLFGLCGGCTYLSLPYEEQLKVKEEQVKRLLDSVLNKQEEAWAFEGIKGSPKAYEYRNKMEFSFGDEYKDGPLALGMHKRGSFYDIVTVADCEIVDADYRLILQTVRDYFARAKVSFFHRMSHEGYLRHLLVRKASRTGEILVALVTTSQDPWQGETAV</sequence>
<reference evidence="4" key="1">
    <citation type="journal article" date="2013" name="Environ. Microbiol.">
        <title>Microbiota from the distal guts of lean and obese adolescents exhibit partial functional redundancy besides clear differences in community structure.</title>
        <authorList>
            <person name="Ferrer M."/>
            <person name="Ruiz A."/>
            <person name="Lanza F."/>
            <person name="Haange S.B."/>
            <person name="Oberbach A."/>
            <person name="Till H."/>
            <person name="Bargiela R."/>
            <person name="Campoy C."/>
            <person name="Segura M.T."/>
            <person name="Richter M."/>
            <person name="von Bergen M."/>
            <person name="Seifert J."/>
            <person name="Suarez A."/>
        </authorList>
    </citation>
    <scope>NUCLEOTIDE SEQUENCE</scope>
</reference>
<dbReference type="Gene3D" id="3.40.50.150">
    <property type="entry name" value="Vaccinia Virus protein VP39"/>
    <property type="match status" value="1"/>
</dbReference>
<dbReference type="GO" id="GO:0070041">
    <property type="term" value="F:rRNA (uridine-C5-)-methyltransferase activity"/>
    <property type="evidence" value="ECO:0007669"/>
    <property type="project" value="TreeGrafter"/>
</dbReference>
<keyword evidence="3" id="KW-0949">S-adenosyl-L-methionine</keyword>
<gene>
    <name evidence="4" type="ORF">OBE_02901</name>
</gene>
<name>K1U226_9ZZZZ</name>
<comment type="caution">
    <text evidence="4">The sequence shown here is derived from an EMBL/GenBank/DDBJ whole genome shotgun (WGS) entry which is preliminary data.</text>
</comment>
<feature type="non-terminal residue" evidence="4">
    <location>
        <position position="1"/>
    </location>
</feature>
<evidence type="ECO:0000256" key="1">
    <source>
        <dbReference type="ARBA" id="ARBA00022603"/>
    </source>
</evidence>
<organism evidence="4">
    <name type="scientific">human gut metagenome</name>
    <dbReference type="NCBI Taxonomy" id="408170"/>
    <lineage>
        <taxon>unclassified sequences</taxon>
        <taxon>metagenomes</taxon>
        <taxon>organismal metagenomes</taxon>
    </lineage>
</organism>
<evidence type="ECO:0000256" key="3">
    <source>
        <dbReference type="ARBA" id="ARBA00022691"/>
    </source>
</evidence>
<keyword evidence="2 4" id="KW-0808">Transferase</keyword>
<evidence type="ECO:0000256" key="2">
    <source>
        <dbReference type="ARBA" id="ARBA00022679"/>
    </source>
</evidence>
<accession>K1U226</accession>
<keyword evidence="1 4" id="KW-0489">Methyltransferase</keyword>
<dbReference type="InterPro" id="IPR029063">
    <property type="entry name" value="SAM-dependent_MTases_sf"/>
</dbReference>
<feature type="non-terminal residue" evidence="4">
    <location>
        <position position="177"/>
    </location>
</feature>
<evidence type="ECO:0000313" key="4">
    <source>
        <dbReference type="EMBL" id="EKC72410.1"/>
    </source>
</evidence>
<dbReference type="GO" id="GO:0070475">
    <property type="term" value="P:rRNA base methylation"/>
    <property type="evidence" value="ECO:0007669"/>
    <property type="project" value="TreeGrafter"/>
</dbReference>
<dbReference type="SUPFAM" id="SSF53335">
    <property type="entry name" value="S-adenosyl-L-methionine-dependent methyltransferases"/>
    <property type="match status" value="1"/>
</dbReference>
<protein>
    <submittedName>
        <fullName evidence="4">23S rRNA (Uracil-5-)-methyltransferase RumA</fullName>
    </submittedName>
</protein>
<dbReference type="EMBL" id="AJWZ01001913">
    <property type="protein sequence ID" value="EKC72410.1"/>
    <property type="molecule type" value="Genomic_DNA"/>
</dbReference>
<dbReference type="InterPro" id="IPR010280">
    <property type="entry name" value="U5_MeTrfase_fam"/>
</dbReference>
<dbReference type="PANTHER" id="PTHR11061">
    <property type="entry name" value="RNA M5U METHYLTRANSFERASE"/>
    <property type="match status" value="1"/>
</dbReference>